<evidence type="ECO:0000259" key="6">
    <source>
        <dbReference type="PROSITE" id="PS51387"/>
    </source>
</evidence>
<dbReference type="AlphaFoldDB" id="A0A2J6S4B3"/>
<keyword evidence="5" id="KW-0472">Membrane</keyword>
<proteinExistence type="inferred from homology"/>
<feature type="transmembrane region" description="Helical" evidence="5">
    <location>
        <begin position="6"/>
        <end position="23"/>
    </location>
</feature>
<dbReference type="Pfam" id="PF01565">
    <property type="entry name" value="FAD_binding_4"/>
    <property type="match status" value="1"/>
</dbReference>
<evidence type="ECO:0000256" key="5">
    <source>
        <dbReference type="SAM" id="Phobius"/>
    </source>
</evidence>
<keyword evidence="2" id="KW-0285">Flavoprotein</keyword>
<evidence type="ECO:0000313" key="8">
    <source>
        <dbReference type="Proteomes" id="UP000235786"/>
    </source>
</evidence>
<comment type="similarity">
    <text evidence="1">Belongs to the oxygen-dependent FAD-linked oxidoreductase family.</text>
</comment>
<dbReference type="InterPro" id="IPR050416">
    <property type="entry name" value="FAD-linked_Oxidoreductase"/>
</dbReference>
<sequence>MASQIFTSYTIAVFVVLTSILLLRRRQASNGEQPATKPHPLASLPPEKLPNYIQTLLAELPGSVILQTDVAAFQQAVDSSWAQQNREIVPACIVRPCDAKQLGKAVKILKLEYDSRSHGESPVVGFFAVRSGGVNPGLGASMVQDGVVIDLSLLCEVTPAVDGSTVTVGTGAKWIDVYKTLDEKGLVVMGGRSSPVGVGGLTLQGGISFYSPRYGFVCSNAESYEVVLADGSVVTASASVHPELWRVLKGGSNNFGIVTRFTLRSLPSAPLWVGVRFAPAAFQQAKALKVYHDYLEHAGSNQPGGFDENAAGPIMSFVYIGRIGIQLIALHLVYTKVQEDETKVPVHWRETGFNSLWSFYRYSNVQSHTSVVERLGRTAPAGTRHVQGTTTIRNDVQTMTAAYAIFCETTTKLRQVKGLMFPFTFQAILPGWMNKGHPNVLGLEGCTEPLIIVSCSVTWTDPKDDEFVRSTIRSSLEQIEAAAVARKSDHPYRFMNYSMEWQRPYDGCGEENLKLMGETSQKYDPDGLFQRGCAGGFKLP</sequence>
<dbReference type="PROSITE" id="PS51387">
    <property type="entry name" value="FAD_PCMH"/>
    <property type="match status" value="1"/>
</dbReference>
<gene>
    <name evidence="7" type="ORF">L207DRAFT_452708</name>
</gene>
<keyword evidence="5" id="KW-0812">Transmembrane</keyword>
<evidence type="ECO:0000256" key="2">
    <source>
        <dbReference type="ARBA" id="ARBA00022630"/>
    </source>
</evidence>
<dbReference type="InterPro" id="IPR036318">
    <property type="entry name" value="FAD-bd_PCMH-like_sf"/>
</dbReference>
<accession>A0A2J6S4B3</accession>
<dbReference type="SUPFAM" id="SSF56176">
    <property type="entry name" value="FAD-binding/transporter-associated domain-like"/>
    <property type="match status" value="1"/>
</dbReference>
<evidence type="ECO:0000256" key="4">
    <source>
        <dbReference type="ARBA" id="ARBA00023002"/>
    </source>
</evidence>
<dbReference type="InterPro" id="IPR006094">
    <property type="entry name" value="Oxid_FAD_bind_N"/>
</dbReference>
<dbReference type="InterPro" id="IPR016169">
    <property type="entry name" value="FAD-bd_PCMH_sub2"/>
</dbReference>
<dbReference type="GO" id="GO:0071949">
    <property type="term" value="F:FAD binding"/>
    <property type="evidence" value="ECO:0007669"/>
    <property type="project" value="InterPro"/>
</dbReference>
<evidence type="ECO:0000256" key="3">
    <source>
        <dbReference type="ARBA" id="ARBA00022827"/>
    </source>
</evidence>
<reference evidence="7 8" key="1">
    <citation type="submission" date="2016-04" db="EMBL/GenBank/DDBJ databases">
        <title>A degradative enzymes factory behind the ericoid mycorrhizal symbiosis.</title>
        <authorList>
            <consortium name="DOE Joint Genome Institute"/>
            <person name="Martino E."/>
            <person name="Morin E."/>
            <person name="Grelet G."/>
            <person name="Kuo A."/>
            <person name="Kohler A."/>
            <person name="Daghino S."/>
            <person name="Barry K."/>
            <person name="Choi C."/>
            <person name="Cichocki N."/>
            <person name="Clum A."/>
            <person name="Copeland A."/>
            <person name="Hainaut M."/>
            <person name="Haridas S."/>
            <person name="Labutti K."/>
            <person name="Lindquist E."/>
            <person name="Lipzen A."/>
            <person name="Khouja H.-R."/>
            <person name="Murat C."/>
            <person name="Ohm R."/>
            <person name="Olson A."/>
            <person name="Spatafora J."/>
            <person name="Veneault-Fourrey C."/>
            <person name="Henrissat B."/>
            <person name="Grigoriev I."/>
            <person name="Martin F."/>
            <person name="Perotto S."/>
        </authorList>
    </citation>
    <scope>NUCLEOTIDE SEQUENCE [LARGE SCALE GENOMIC DNA]</scope>
    <source>
        <strain evidence="7 8">F</strain>
    </source>
</reference>
<dbReference type="PANTHER" id="PTHR42973">
    <property type="entry name" value="BINDING OXIDOREDUCTASE, PUTATIVE (AFU_ORTHOLOGUE AFUA_1G17690)-RELATED"/>
    <property type="match status" value="1"/>
</dbReference>
<name>A0A2J6S4B3_HYAVF</name>
<protein>
    <submittedName>
        <fullName evidence="7">FAD binding domain protein</fullName>
    </submittedName>
</protein>
<dbReference type="InterPro" id="IPR016166">
    <property type="entry name" value="FAD-bd_PCMH"/>
</dbReference>
<dbReference type="EMBL" id="KZ613940">
    <property type="protein sequence ID" value="PMD45612.1"/>
    <property type="molecule type" value="Genomic_DNA"/>
</dbReference>
<keyword evidence="3" id="KW-0274">FAD</keyword>
<dbReference type="OrthoDB" id="2151789at2759"/>
<dbReference type="Proteomes" id="UP000235786">
    <property type="component" value="Unassembled WGS sequence"/>
</dbReference>
<organism evidence="7 8">
    <name type="scientific">Hyaloscypha variabilis (strain UAMH 11265 / GT02V1 / F)</name>
    <name type="common">Meliniomyces variabilis</name>
    <dbReference type="NCBI Taxonomy" id="1149755"/>
    <lineage>
        <taxon>Eukaryota</taxon>
        <taxon>Fungi</taxon>
        <taxon>Dikarya</taxon>
        <taxon>Ascomycota</taxon>
        <taxon>Pezizomycotina</taxon>
        <taxon>Leotiomycetes</taxon>
        <taxon>Helotiales</taxon>
        <taxon>Hyaloscyphaceae</taxon>
        <taxon>Hyaloscypha</taxon>
        <taxon>Hyaloscypha variabilis</taxon>
    </lineage>
</organism>
<keyword evidence="5" id="KW-1133">Transmembrane helix</keyword>
<evidence type="ECO:0000256" key="1">
    <source>
        <dbReference type="ARBA" id="ARBA00005466"/>
    </source>
</evidence>
<keyword evidence="4" id="KW-0560">Oxidoreductase</keyword>
<dbReference type="GO" id="GO:0016491">
    <property type="term" value="F:oxidoreductase activity"/>
    <property type="evidence" value="ECO:0007669"/>
    <property type="project" value="UniProtKB-KW"/>
</dbReference>
<dbReference type="STRING" id="1149755.A0A2J6S4B3"/>
<dbReference type="Gene3D" id="3.30.465.10">
    <property type="match status" value="1"/>
</dbReference>
<dbReference type="PANTHER" id="PTHR42973:SF4">
    <property type="entry name" value="FAD BINDING DOMAIN PROTEIN"/>
    <property type="match status" value="1"/>
</dbReference>
<feature type="domain" description="FAD-binding PCMH-type" evidence="6">
    <location>
        <begin position="86"/>
        <end position="268"/>
    </location>
</feature>
<keyword evidence="8" id="KW-1185">Reference proteome</keyword>
<evidence type="ECO:0000313" key="7">
    <source>
        <dbReference type="EMBL" id="PMD45612.1"/>
    </source>
</evidence>